<sequence>MIDRREFRMTCHDAARKTGGKVIEFRFSDRAAPNFHQGVIAYRDRLIAAVCSRDLALVTLAEPRTIEITDGAESGPLTFLDDPDLLAVMAGRYRVLTTAELNQPCDPTLWPNLDPRDIRYWKPNTLGEALFNYWD</sequence>
<protein>
    <recommendedName>
        <fullName evidence="3">ASCH domain-containing protein</fullName>
    </recommendedName>
</protein>
<organism evidence="1 2">
    <name type="scientific">Actinokineospora xionganensis</name>
    <dbReference type="NCBI Taxonomy" id="2684470"/>
    <lineage>
        <taxon>Bacteria</taxon>
        <taxon>Bacillati</taxon>
        <taxon>Actinomycetota</taxon>
        <taxon>Actinomycetes</taxon>
        <taxon>Pseudonocardiales</taxon>
        <taxon>Pseudonocardiaceae</taxon>
        <taxon>Actinokineospora</taxon>
    </lineage>
</organism>
<dbReference type="Proteomes" id="UP000734823">
    <property type="component" value="Unassembled WGS sequence"/>
</dbReference>
<evidence type="ECO:0008006" key="3">
    <source>
        <dbReference type="Google" id="ProtNLM"/>
    </source>
</evidence>
<comment type="caution">
    <text evidence="1">The sequence shown here is derived from an EMBL/GenBank/DDBJ whole genome shotgun (WGS) entry which is preliminary data.</text>
</comment>
<evidence type="ECO:0000313" key="1">
    <source>
        <dbReference type="EMBL" id="MBC6449665.1"/>
    </source>
</evidence>
<gene>
    <name evidence="1" type="ORF">GPZ80_21105</name>
</gene>
<reference evidence="1 2" key="1">
    <citation type="submission" date="2020-06" db="EMBL/GenBank/DDBJ databases">
        <title>Actinokineospora xiongansis sp. nov., isolated from soil of Baiyangdian.</title>
        <authorList>
            <person name="Zhang X."/>
        </authorList>
    </citation>
    <scope>NUCLEOTIDE SEQUENCE [LARGE SCALE GENOMIC DNA]</scope>
    <source>
        <strain evidence="1 2">HBU206404</strain>
    </source>
</reference>
<proteinExistence type="predicted"/>
<accession>A0ABR7LAC2</accession>
<keyword evidence="2" id="KW-1185">Reference proteome</keyword>
<name>A0ABR7LAC2_9PSEU</name>
<dbReference type="EMBL" id="JABVED010000012">
    <property type="protein sequence ID" value="MBC6449665.1"/>
    <property type="molecule type" value="Genomic_DNA"/>
</dbReference>
<evidence type="ECO:0000313" key="2">
    <source>
        <dbReference type="Proteomes" id="UP000734823"/>
    </source>
</evidence>